<organism evidence="3">
    <name type="scientific">Echinostoma caproni</name>
    <dbReference type="NCBI Taxonomy" id="27848"/>
    <lineage>
        <taxon>Eukaryota</taxon>
        <taxon>Metazoa</taxon>
        <taxon>Spiralia</taxon>
        <taxon>Lophotrochozoa</taxon>
        <taxon>Platyhelminthes</taxon>
        <taxon>Trematoda</taxon>
        <taxon>Digenea</taxon>
        <taxon>Plagiorchiida</taxon>
        <taxon>Echinostomata</taxon>
        <taxon>Echinostomatoidea</taxon>
        <taxon>Echinostomatidae</taxon>
        <taxon>Echinostoma</taxon>
    </lineage>
</organism>
<evidence type="ECO:0000313" key="3">
    <source>
        <dbReference type="WBParaSite" id="ECPE_0000485101-mRNA-1"/>
    </source>
</evidence>
<keyword evidence="2" id="KW-1185">Reference proteome</keyword>
<proteinExistence type="predicted"/>
<dbReference type="WBParaSite" id="ECPE_0000485101-mRNA-1">
    <property type="protein sequence ID" value="ECPE_0000485101-mRNA-1"/>
    <property type="gene ID" value="ECPE_0000485101"/>
</dbReference>
<gene>
    <name evidence="1" type="ORF">ECPE_LOCUS4839</name>
</gene>
<evidence type="ECO:0000313" key="1">
    <source>
        <dbReference type="EMBL" id="VDP73770.1"/>
    </source>
</evidence>
<dbReference type="EMBL" id="UZAN01041686">
    <property type="protein sequence ID" value="VDP73770.1"/>
    <property type="molecule type" value="Genomic_DNA"/>
</dbReference>
<accession>A0A183AD04</accession>
<name>A0A183AD04_9TREM</name>
<dbReference type="AlphaFoldDB" id="A0A183AD04"/>
<reference evidence="1 2" key="2">
    <citation type="submission" date="2018-11" db="EMBL/GenBank/DDBJ databases">
        <authorList>
            <consortium name="Pathogen Informatics"/>
        </authorList>
    </citation>
    <scope>NUCLEOTIDE SEQUENCE [LARGE SCALE GENOMIC DNA]</scope>
    <source>
        <strain evidence="1 2">Egypt</strain>
    </source>
</reference>
<sequence>MRSLLLKSLEYRIAYALPKRIDVRSNLTAVTHLIKNSLLNGVFPNNVILTIRMATELVRLPDDKTDIALDEEEEEENCLNKQCVLMHNDGVDGVQSWPVSFCYTIHHEHSDSDDGDDDGGIIPT</sequence>
<reference evidence="3" key="1">
    <citation type="submission" date="2016-06" db="UniProtKB">
        <authorList>
            <consortium name="WormBaseParasite"/>
        </authorList>
    </citation>
    <scope>IDENTIFICATION</scope>
</reference>
<evidence type="ECO:0000313" key="2">
    <source>
        <dbReference type="Proteomes" id="UP000272942"/>
    </source>
</evidence>
<dbReference type="Proteomes" id="UP000272942">
    <property type="component" value="Unassembled WGS sequence"/>
</dbReference>
<protein>
    <submittedName>
        <fullName evidence="1 3">Uncharacterized protein</fullName>
    </submittedName>
</protein>